<dbReference type="VEuPathDB" id="FungiDB:H310_04553"/>
<dbReference type="AlphaFoldDB" id="A0A418BB98"/>
<dbReference type="Pfam" id="PF03942">
    <property type="entry name" value="DTW"/>
    <property type="match status" value="1"/>
</dbReference>
<proteinExistence type="inferred from homology"/>
<feature type="region of interest" description="Disordered" evidence="8">
    <location>
        <begin position="164"/>
        <end position="189"/>
    </location>
</feature>
<evidence type="ECO:0000256" key="5">
    <source>
        <dbReference type="ARBA" id="ARBA00034489"/>
    </source>
</evidence>
<keyword evidence="7" id="KW-0129">CBS domain</keyword>
<dbReference type="GO" id="GO:0016432">
    <property type="term" value="F:tRNA-uridine aminocarboxypropyltransferase activity"/>
    <property type="evidence" value="ECO:0007669"/>
    <property type="project" value="UniProtKB-EC"/>
</dbReference>
<evidence type="ECO:0000256" key="1">
    <source>
        <dbReference type="ARBA" id="ARBA00012386"/>
    </source>
</evidence>
<dbReference type="PANTHER" id="PTHR21392:SF0">
    <property type="entry name" value="TRNA-URIDINE AMINOCARBOXYPROPYLTRANSFERASE 2"/>
    <property type="match status" value="1"/>
</dbReference>
<dbReference type="InterPro" id="IPR005636">
    <property type="entry name" value="DTW"/>
</dbReference>
<comment type="caution">
    <text evidence="10">The sequence shown here is derived from an EMBL/GenBank/DDBJ whole genome shotgun (WGS) entry which is preliminary data.</text>
</comment>
<accession>A0A418BB98</accession>
<dbReference type="InterPro" id="IPR046342">
    <property type="entry name" value="CBS_dom_sf"/>
</dbReference>
<dbReference type="SUPFAM" id="SSF54631">
    <property type="entry name" value="CBS-domain pair"/>
    <property type="match status" value="1"/>
</dbReference>
<dbReference type="InterPro" id="IPR039262">
    <property type="entry name" value="DTWD2/TAPT"/>
</dbReference>
<keyword evidence="4" id="KW-0819">tRNA processing</keyword>
<dbReference type="VEuPathDB" id="FungiDB:H310_04552"/>
<evidence type="ECO:0000256" key="4">
    <source>
        <dbReference type="ARBA" id="ARBA00022694"/>
    </source>
</evidence>
<dbReference type="Pfam" id="PF00571">
    <property type="entry name" value="CBS"/>
    <property type="match status" value="1"/>
</dbReference>
<dbReference type="EC" id="2.5.1.25" evidence="1"/>
<reference evidence="10 11" key="1">
    <citation type="submission" date="2018-08" db="EMBL/GenBank/DDBJ databases">
        <title>Aphanomyces genome sequencing and annotation.</title>
        <authorList>
            <person name="Minardi D."/>
            <person name="Oidtmann B."/>
            <person name="Van Der Giezen M."/>
            <person name="Studholme D.J."/>
        </authorList>
    </citation>
    <scope>NUCLEOTIDE SEQUENCE [LARGE SCALE GENOMIC DNA]</scope>
    <source>
        <strain evidence="10 11">NJM0002</strain>
    </source>
</reference>
<keyword evidence="3" id="KW-0949">S-adenosyl-L-methionine</keyword>
<dbReference type="SMART" id="SM01144">
    <property type="entry name" value="DTW"/>
    <property type="match status" value="1"/>
</dbReference>
<evidence type="ECO:0000313" key="10">
    <source>
        <dbReference type="EMBL" id="RHY35529.1"/>
    </source>
</evidence>
<evidence type="ECO:0000256" key="3">
    <source>
        <dbReference type="ARBA" id="ARBA00022691"/>
    </source>
</evidence>
<evidence type="ECO:0000256" key="2">
    <source>
        <dbReference type="ARBA" id="ARBA00022679"/>
    </source>
</evidence>
<evidence type="ECO:0000259" key="9">
    <source>
        <dbReference type="PROSITE" id="PS51371"/>
    </source>
</evidence>
<comment type="similarity">
    <text evidence="5">Belongs to the TDD superfamily. DTWD2 family.</text>
</comment>
<evidence type="ECO:0000313" key="11">
    <source>
        <dbReference type="Proteomes" id="UP000285060"/>
    </source>
</evidence>
<evidence type="ECO:0000256" key="7">
    <source>
        <dbReference type="PROSITE-ProRule" id="PRU00703"/>
    </source>
</evidence>
<dbReference type="Gene3D" id="3.10.580.10">
    <property type="entry name" value="CBS-domain"/>
    <property type="match status" value="1"/>
</dbReference>
<dbReference type="PROSITE" id="PS51371">
    <property type="entry name" value="CBS"/>
    <property type="match status" value="1"/>
</dbReference>
<dbReference type="EMBL" id="QUSY01000001">
    <property type="protein sequence ID" value="RHY35529.1"/>
    <property type="molecule type" value="Genomic_DNA"/>
</dbReference>
<protein>
    <recommendedName>
        <fullName evidence="1">tRNA-uridine aminocarboxypropyltransferase</fullName>
        <ecNumber evidence="1">2.5.1.25</ecNumber>
    </recommendedName>
</protein>
<keyword evidence="2" id="KW-0808">Transferase</keyword>
<name>A0A418BB98_9STRA</name>
<dbReference type="Proteomes" id="UP000285060">
    <property type="component" value="Unassembled WGS sequence"/>
</dbReference>
<dbReference type="GO" id="GO:0008033">
    <property type="term" value="P:tRNA processing"/>
    <property type="evidence" value="ECO:0007669"/>
    <property type="project" value="UniProtKB-KW"/>
</dbReference>
<dbReference type="PANTHER" id="PTHR21392">
    <property type="entry name" value="TRNA-URIDINE AMINOCARBOXYPROPYLTRANSFERASE 2"/>
    <property type="match status" value="1"/>
</dbReference>
<sequence>MLHRRFPVLLLRSATARLYSAPTAPIHSAVNLMVQRNVGSLIVTQEGQGVVGIVTERDILVKGKETASEGQEMTVKGIMSKRILCIDPSTTIMAYVVTNARARYLTRINQKGSSYHEQGEDPSSGEIVGLLSVKDIVHEIVSEIKPTKGFWLMEYFKKPKPATPAEKAVEATPIDESKAAGDATTTEDATKATKSAYVPLLQHSIENFTLEVATSTKLTHDSDEVVLLLFPGPTATVLSTANWRPNLTLVVVDGTWKEAKKIVHNDPVLQSLPRVVVQSTATSLYGALRKEPMDGCLSTLEAVAQAISVLEGQTSTEEILLAAFESVVARQLDFLNAGIQRTLAIFDGIPKPSPVLQEVVVSVPEEAGDESWYEFYKVQRNVAQTKETLHGVPFYGTHSQAIAQLAQLNAGRTRGNRFGARRQLHHDQS</sequence>
<comment type="catalytic activity">
    <reaction evidence="6">
        <text>a uridine in tRNA + S-adenosyl-L-methionine = a 3-[(3S)-3-amino-3-carboxypropyl]uridine in tRNA + S-methyl-5'-thioadenosine + H(+)</text>
        <dbReference type="Rhea" id="RHEA:62432"/>
        <dbReference type="Rhea" id="RHEA-COMP:13339"/>
        <dbReference type="Rhea" id="RHEA-COMP:16092"/>
        <dbReference type="ChEBI" id="CHEBI:15378"/>
        <dbReference type="ChEBI" id="CHEBI:17509"/>
        <dbReference type="ChEBI" id="CHEBI:59789"/>
        <dbReference type="ChEBI" id="CHEBI:65315"/>
        <dbReference type="ChEBI" id="CHEBI:82930"/>
        <dbReference type="EC" id="2.5.1.25"/>
    </reaction>
</comment>
<dbReference type="InterPro" id="IPR000644">
    <property type="entry name" value="CBS_dom"/>
</dbReference>
<feature type="domain" description="CBS" evidence="9">
    <location>
        <begin position="1"/>
        <end position="69"/>
    </location>
</feature>
<organism evidence="10 11">
    <name type="scientific">Aphanomyces invadans</name>
    <dbReference type="NCBI Taxonomy" id="157072"/>
    <lineage>
        <taxon>Eukaryota</taxon>
        <taxon>Sar</taxon>
        <taxon>Stramenopiles</taxon>
        <taxon>Oomycota</taxon>
        <taxon>Saprolegniomycetes</taxon>
        <taxon>Saprolegniales</taxon>
        <taxon>Verrucalvaceae</taxon>
        <taxon>Aphanomyces</taxon>
    </lineage>
</organism>
<evidence type="ECO:0000256" key="6">
    <source>
        <dbReference type="ARBA" id="ARBA00048718"/>
    </source>
</evidence>
<evidence type="ECO:0000256" key="8">
    <source>
        <dbReference type="SAM" id="MobiDB-lite"/>
    </source>
</evidence>
<keyword evidence="11" id="KW-1185">Reference proteome</keyword>
<gene>
    <name evidence="10" type="ORF">DYB32_000025</name>
</gene>